<dbReference type="Gene3D" id="3.30.420.140">
    <property type="entry name" value="YqgF/RNase H-like domain"/>
    <property type="match status" value="1"/>
</dbReference>
<keyword evidence="4 5" id="KW-0378">Hydrolase</keyword>
<dbReference type="HAMAP" id="MF_00651">
    <property type="entry name" value="Nuclease_YqgF"/>
    <property type="match status" value="1"/>
</dbReference>
<dbReference type="InterPro" id="IPR006641">
    <property type="entry name" value="YqgF/RNaseH-like_dom"/>
</dbReference>
<comment type="subcellular location">
    <subcellularLocation>
        <location evidence="5">Cytoplasm</location>
    </subcellularLocation>
</comment>
<keyword evidence="1 5" id="KW-0963">Cytoplasm</keyword>
<dbReference type="SUPFAM" id="SSF53098">
    <property type="entry name" value="Ribonuclease H-like"/>
    <property type="match status" value="1"/>
</dbReference>
<keyword evidence="3 5" id="KW-0540">Nuclease</keyword>
<dbReference type="EMBL" id="JAATJS010000003">
    <property type="protein sequence ID" value="NIX77137.1"/>
    <property type="molecule type" value="Genomic_DNA"/>
</dbReference>
<evidence type="ECO:0000259" key="6">
    <source>
        <dbReference type="SMART" id="SM00732"/>
    </source>
</evidence>
<dbReference type="SMART" id="SM00732">
    <property type="entry name" value="YqgFc"/>
    <property type="match status" value="1"/>
</dbReference>
<dbReference type="Pfam" id="PF03652">
    <property type="entry name" value="RuvX"/>
    <property type="match status" value="1"/>
</dbReference>
<dbReference type="PANTHER" id="PTHR33317">
    <property type="entry name" value="POLYNUCLEOTIDYL TRANSFERASE, RIBONUCLEASE H-LIKE SUPERFAMILY PROTEIN"/>
    <property type="match status" value="1"/>
</dbReference>
<evidence type="ECO:0000256" key="1">
    <source>
        <dbReference type="ARBA" id="ARBA00022490"/>
    </source>
</evidence>
<dbReference type="InterPro" id="IPR037027">
    <property type="entry name" value="YqgF/RNaseH-like_dom_sf"/>
</dbReference>
<evidence type="ECO:0000313" key="7">
    <source>
        <dbReference type="EMBL" id="NIX77137.1"/>
    </source>
</evidence>
<dbReference type="EC" id="3.1.-.-" evidence="5"/>
<sequence length="175" mass="19142">MDGLPPRARLMGLDLGTKTIGLALSDVERRIATPLETIKRVKFTPDVARIKDLVAQYDVGGFVFGLPLNMDGTEGPRAQATRAFVRNLKPLIALPVLFWDERLSTAVVTRTLLDADTSRAKRADVVDKMAAAYILQGALDRYERLAFEAAEAEDEAELRADFQKDTPPGGGALDE</sequence>
<dbReference type="InterPro" id="IPR012337">
    <property type="entry name" value="RNaseH-like_sf"/>
</dbReference>
<dbReference type="RefSeq" id="WP_167673269.1">
    <property type="nucleotide sequence ID" value="NZ_JAATJS010000003.1"/>
</dbReference>
<dbReference type="Proteomes" id="UP000707352">
    <property type="component" value="Unassembled WGS sequence"/>
</dbReference>
<reference evidence="7 8" key="1">
    <citation type="submission" date="2020-03" db="EMBL/GenBank/DDBJ databases">
        <title>The genome sequence of Microvirga sp. c23x22.</title>
        <authorList>
            <person name="Zhang X."/>
        </authorList>
    </citation>
    <scope>NUCLEOTIDE SEQUENCE [LARGE SCALE GENOMIC DNA]</scope>
    <source>
        <strain evidence="8">c23x22</strain>
    </source>
</reference>
<evidence type="ECO:0000256" key="3">
    <source>
        <dbReference type="ARBA" id="ARBA00022722"/>
    </source>
</evidence>
<comment type="caution">
    <text evidence="7">The sequence shown here is derived from an EMBL/GenBank/DDBJ whole genome shotgun (WGS) entry which is preliminary data.</text>
</comment>
<protein>
    <recommendedName>
        <fullName evidence="5">Putative pre-16S rRNA nuclease</fullName>
        <ecNumber evidence="5">3.1.-.-</ecNumber>
    </recommendedName>
</protein>
<proteinExistence type="inferred from homology"/>
<keyword evidence="2 5" id="KW-0690">Ribosome biogenesis</keyword>
<organism evidence="7 8">
    <name type="scientific">Microvirga terricola</name>
    <dbReference type="NCBI Taxonomy" id="2719797"/>
    <lineage>
        <taxon>Bacteria</taxon>
        <taxon>Pseudomonadati</taxon>
        <taxon>Pseudomonadota</taxon>
        <taxon>Alphaproteobacteria</taxon>
        <taxon>Hyphomicrobiales</taxon>
        <taxon>Methylobacteriaceae</taxon>
        <taxon>Microvirga</taxon>
    </lineage>
</organism>
<accession>A0ABX0VBT7</accession>
<dbReference type="InterPro" id="IPR005227">
    <property type="entry name" value="YqgF"/>
</dbReference>
<evidence type="ECO:0000256" key="4">
    <source>
        <dbReference type="ARBA" id="ARBA00022801"/>
    </source>
</evidence>
<dbReference type="PANTHER" id="PTHR33317:SF4">
    <property type="entry name" value="POLYNUCLEOTIDYL TRANSFERASE, RIBONUCLEASE H-LIKE SUPERFAMILY PROTEIN"/>
    <property type="match status" value="1"/>
</dbReference>
<dbReference type="NCBIfam" id="TIGR00250">
    <property type="entry name" value="RNAse_H_YqgF"/>
    <property type="match status" value="1"/>
</dbReference>
<comment type="function">
    <text evidence="5">Could be a nuclease involved in processing of the 5'-end of pre-16S rRNA.</text>
</comment>
<evidence type="ECO:0000313" key="8">
    <source>
        <dbReference type="Proteomes" id="UP000707352"/>
    </source>
</evidence>
<feature type="domain" description="YqgF/RNase H-like" evidence="6">
    <location>
        <begin position="8"/>
        <end position="108"/>
    </location>
</feature>
<evidence type="ECO:0000256" key="2">
    <source>
        <dbReference type="ARBA" id="ARBA00022517"/>
    </source>
</evidence>
<name>A0ABX0VBT7_9HYPH</name>
<dbReference type="CDD" id="cd16964">
    <property type="entry name" value="YqgF"/>
    <property type="match status" value="1"/>
</dbReference>
<comment type="similarity">
    <text evidence="5">Belongs to the YqgF HJR family.</text>
</comment>
<keyword evidence="8" id="KW-1185">Reference proteome</keyword>
<gene>
    <name evidence="7" type="primary">ruvX</name>
    <name evidence="7" type="ORF">HB375_10990</name>
</gene>
<evidence type="ECO:0000256" key="5">
    <source>
        <dbReference type="HAMAP-Rule" id="MF_00651"/>
    </source>
</evidence>